<proteinExistence type="inferred from homology"/>
<dbReference type="GO" id="GO:0004497">
    <property type="term" value="F:monooxygenase activity"/>
    <property type="evidence" value="ECO:0007669"/>
    <property type="project" value="UniProtKB-KW"/>
</dbReference>
<dbReference type="PANTHER" id="PTHR24291">
    <property type="entry name" value="CYTOCHROME P450 FAMILY 4"/>
    <property type="match status" value="1"/>
</dbReference>
<organism evidence="17 18">
    <name type="scientific">Drosophila ananassae</name>
    <name type="common">Fruit fly</name>
    <dbReference type="NCBI Taxonomy" id="7217"/>
    <lineage>
        <taxon>Eukaryota</taxon>
        <taxon>Metazoa</taxon>
        <taxon>Ecdysozoa</taxon>
        <taxon>Arthropoda</taxon>
        <taxon>Hexapoda</taxon>
        <taxon>Insecta</taxon>
        <taxon>Pterygota</taxon>
        <taxon>Neoptera</taxon>
        <taxon>Endopterygota</taxon>
        <taxon>Diptera</taxon>
        <taxon>Brachycera</taxon>
        <taxon>Muscomorpha</taxon>
        <taxon>Ephydroidea</taxon>
        <taxon>Drosophilidae</taxon>
        <taxon>Drosophila</taxon>
        <taxon>Sophophora</taxon>
    </lineage>
</organism>
<evidence type="ECO:0000256" key="14">
    <source>
        <dbReference type="PIRSR" id="PIRSR602401-1"/>
    </source>
</evidence>
<evidence type="ECO:0000256" key="4">
    <source>
        <dbReference type="ARBA" id="ARBA00004406"/>
    </source>
</evidence>
<comment type="similarity">
    <text evidence="5 15">Belongs to the cytochrome P450 family.</text>
</comment>
<evidence type="ECO:0000256" key="5">
    <source>
        <dbReference type="ARBA" id="ARBA00010617"/>
    </source>
</evidence>
<dbReference type="AlphaFoldDB" id="B3LZM1"/>
<evidence type="ECO:0000256" key="15">
    <source>
        <dbReference type="RuleBase" id="RU000461"/>
    </source>
</evidence>
<dbReference type="InterPro" id="IPR002401">
    <property type="entry name" value="Cyt_P450_E_grp-I"/>
</dbReference>
<dbReference type="PANTHER" id="PTHR24291:SF189">
    <property type="entry name" value="CYTOCHROME P450 4C3-RELATED"/>
    <property type="match status" value="1"/>
</dbReference>
<evidence type="ECO:0000256" key="12">
    <source>
        <dbReference type="ARBA" id="ARBA00023033"/>
    </source>
</evidence>
<comment type="subcellular location">
    <subcellularLocation>
        <location evidence="4">Endoplasmic reticulum membrane</location>
        <topology evidence="4">Peripheral membrane protein</topology>
    </subcellularLocation>
    <subcellularLocation>
        <location evidence="3">Microsome membrane</location>
        <topology evidence="3">Peripheral membrane protein</topology>
    </subcellularLocation>
</comment>
<dbReference type="InterPro" id="IPR050196">
    <property type="entry name" value="Cytochrome_P450_Monoox"/>
</dbReference>
<evidence type="ECO:0000313" key="17">
    <source>
        <dbReference type="EMBL" id="EDV41963.2"/>
    </source>
</evidence>
<keyword evidence="8" id="KW-0256">Endoplasmic reticulum</keyword>
<keyword evidence="18" id="KW-1185">Reference proteome</keyword>
<feature type="transmembrane region" description="Helical" evidence="16">
    <location>
        <begin position="5"/>
        <end position="22"/>
    </location>
</feature>
<evidence type="ECO:0000313" key="18">
    <source>
        <dbReference type="Proteomes" id="UP000007801"/>
    </source>
</evidence>
<dbReference type="GO" id="GO:0005789">
    <property type="term" value="C:endoplasmic reticulum membrane"/>
    <property type="evidence" value="ECO:0007669"/>
    <property type="project" value="UniProtKB-SubCell"/>
</dbReference>
<dbReference type="PRINTS" id="PR00385">
    <property type="entry name" value="P450"/>
</dbReference>
<feature type="transmembrane region" description="Helical" evidence="16">
    <location>
        <begin position="34"/>
        <end position="51"/>
    </location>
</feature>
<keyword evidence="16" id="KW-0812">Transmembrane</keyword>
<dbReference type="SUPFAM" id="SSF48264">
    <property type="entry name" value="Cytochrome P450"/>
    <property type="match status" value="1"/>
</dbReference>
<keyword evidence="10 15" id="KW-0560">Oxidoreductase</keyword>
<dbReference type="EMBL" id="CH902617">
    <property type="protein sequence ID" value="EDV41963.2"/>
    <property type="molecule type" value="Genomic_DNA"/>
</dbReference>
<keyword evidence="9" id="KW-0492">Microsome</keyword>
<dbReference type="InterPro" id="IPR001128">
    <property type="entry name" value="Cyt_P450"/>
</dbReference>
<dbReference type="PROSITE" id="PS00086">
    <property type="entry name" value="CYTOCHROME_P450"/>
    <property type="match status" value="1"/>
</dbReference>
<evidence type="ECO:0000256" key="2">
    <source>
        <dbReference type="ARBA" id="ARBA00003690"/>
    </source>
</evidence>
<dbReference type="PRINTS" id="PR00463">
    <property type="entry name" value="EP450I"/>
</dbReference>
<protein>
    <submittedName>
        <fullName evidence="17">Uncharacterized protein, isoform D</fullName>
        <ecNumber evidence="17">1.14.-.-</ecNumber>
    </submittedName>
</protein>
<gene>
    <name evidence="17" type="primary">Dana\GF17734</name>
    <name evidence="17" type="synonym">dana_GLEANR_18997</name>
    <name evidence="17" type="ORF">GF17734</name>
</gene>
<dbReference type="Gene3D" id="1.10.630.10">
    <property type="entry name" value="Cytochrome P450"/>
    <property type="match status" value="1"/>
</dbReference>
<keyword evidence="6 14" id="KW-0349">Heme</keyword>
<dbReference type="InterPro" id="IPR017972">
    <property type="entry name" value="Cyt_P450_CS"/>
</dbReference>
<keyword evidence="13 16" id="KW-0472">Membrane</keyword>
<keyword evidence="16" id="KW-1133">Transmembrane helix</keyword>
<dbReference type="GeneID" id="6500517"/>
<dbReference type="OrthoDB" id="1470350at2759"/>
<dbReference type="GO" id="GO:0005506">
    <property type="term" value="F:iron ion binding"/>
    <property type="evidence" value="ECO:0007669"/>
    <property type="project" value="InterPro"/>
</dbReference>
<dbReference type="GO" id="GO:0020037">
    <property type="term" value="F:heme binding"/>
    <property type="evidence" value="ECO:0007669"/>
    <property type="project" value="InterPro"/>
</dbReference>
<comment type="cofactor">
    <cofactor evidence="1 14">
        <name>heme</name>
        <dbReference type="ChEBI" id="CHEBI:30413"/>
    </cofactor>
</comment>
<evidence type="ECO:0000256" key="1">
    <source>
        <dbReference type="ARBA" id="ARBA00001971"/>
    </source>
</evidence>
<evidence type="ECO:0000256" key="6">
    <source>
        <dbReference type="ARBA" id="ARBA00022617"/>
    </source>
</evidence>
<keyword evidence="11 14" id="KW-0408">Iron</keyword>
<dbReference type="InterPro" id="IPR036396">
    <property type="entry name" value="Cyt_P450_sf"/>
</dbReference>
<dbReference type="Proteomes" id="UP000007801">
    <property type="component" value="Unassembled WGS sequence"/>
</dbReference>
<dbReference type="GO" id="GO:0016705">
    <property type="term" value="F:oxidoreductase activity, acting on paired donors, with incorporation or reduction of molecular oxygen"/>
    <property type="evidence" value="ECO:0007669"/>
    <property type="project" value="InterPro"/>
</dbReference>
<feature type="binding site" description="axial binding residue" evidence="14">
    <location>
        <position position="435"/>
    </location>
    <ligand>
        <name>heme</name>
        <dbReference type="ChEBI" id="CHEBI:30413"/>
    </ligand>
    <ligandPart>
        <name>Fe</name>
        <dbReference type="ChEBI" id="CHEBI:18248"/>
    </ligandPart>
</feature>
<reference evidence="17 18" key="1">
    <citation type="journal article" date="2007" name="Nature">
        <title>Evolution of genes and genomes on the Drosophila phylogeny.</title>
        <authorList>
            <consortium name="Drosophila 12 Genomes Consortium"/>
            <person name="Clark A.G."/>
            <person name="Eisen M.B."/>
            <person name="Smith D.R."/>
            <person name="Bergman C.M."/>
            <person name="Oliver B."/>
            <person name="Markow T.A."/>
            <person name="Kaufman T.C."/>
            <person name="Kellis M."/>
            <person name="Gelbart W."/>
            <person name="Iyer V.N."/>
            <person name="Pollard D.A."/>
            <person name="Sackton T.B."/>
            <person name="Larracuente A.M."/>
            <person name="Singh N.D."/>
            <person name="Abad J.P."/>
            <person name="Abt D.N."/>
            <person name="Adryan B."/>
            <person name="Aguade M."/>
            <person name="Akashi H."/>
            <person name="Anderson W.W."/>
            <person name="Aquadro C.F."/>
            <person name="Ardell D.H."/>
            <person name="Arguello R."/>
            <person name="Artieri C.G."/>
            <person name="Barbash D.A."/>
            <person name="Barker D."/>
            <person name="Barsanti P."/>
            <person name="Batterham P."/>
            <person name="Batzoglou S."/>
            <person name="Begun D."/>
            <person name="Bhutkar A."/>
            <person name="Blanco E."/>
            <person name="Bosak S.A."/>
            <person name="Bradley R.K."/>
            <person name="Brand A.D."/>
            <person name="Brent M.R."/>
            <person name="Brooks A.N."/>
            <person name="Brown R.H."/>
            <person name="Butlin R.K."/>
            <person name="Caggese C."/>
            <person name="Calvi B.R."/>
            <person name="Bernardo de Carvalho A."/>
            <person name="Caspi A."/>
            <person name="Castrezana S."/>
            <person name="Celniker S.E."/>
            <person name="Chang J.L."/>
            <person name="Chapple C."/>
            <person name="Chatterji S."/>
            <person name="Chinwalla A."/>
            <person name="Civetta A."/>
            <person name="Clifton S.W."/>
            <person name="Comeron J.M."/>
            <person name="Costello J.C."/>
            <person name="Coyne J.A."/>
            <person name="Daub J."/>
            <person name="David R.G."/>
            <person name="Delcher A.L."/>
            <person name="Delehaunty K."/>
            <person name="Do C.B."/>
            <person name="Ebling H."/>
            <person name="Edwards K."/>
            <person name="Eickbush T."/>
            <person name="Evans J.D."/>
            <person name="Filipski A."/>
            <person name="Findeiss S."/>
            <person name="Freyhult E."/>
            <person name="Fulton L."/>
            <person name="Fulton R."/>
            <person name="Garcia A.C."/>
            <person name="Gardiner A."/>
            <person name="Garfield D.A."/>
            <person name="Garvin B.E."/>
            <person name="Gibson G."/>
            <person name="Gilbert D."/>
            <person name="Gnerre S."/>
            <person name="Godfrey J."/>
            <person name="Good R."/>
            <person name="Gotea V."/>
            <person name="Gravely B."/>
            <person name="Greenberg A.J."/>
            <person name="Griffiths-Jones S."/>
            <person name="Gross S."/>
            <person name="Guigo R."/>
            <person name="Gustafson E.A."/>
            <person name="Haerty W."/>
            <person name="Hahn M.W."/>
            <person name="Halligan D.L."/>
            <person name="Halpern A.L."/>
            <person name="Halter G.M."/>
            <person name="Han M.V."/>
            <person name="Heger A."/>
            <person name="Hillier L."/>
            <person name="Hinrichs A.S."/>
            <person name="Holmes I."/>
            <person name="Hoskins R.A."/>
            <person name="Hubisz M.J."/>
            <person name="Hultmark D."/>
            <person name="Huntley M.A."/>
            <person name="Jaffe D.B."/>
            <person name="Jagadeeshan S."/>
            <person name="Jeck W.R."/>
            <person name="Johnson J."/>
            <person name="Jones C.D."/>
            <person name="Jordan W.C."/>
            <person name="Karpen G.H."/>
            <person name="Kataoka E."/>
            <person name="Keightley P.D."/>
            <person name="Kheradpour P."/>
            <person name="Kirkness E.F."/>
            <person name="Koerich L.B."/>
            <person name="Kristiansen K."/>
            <person name="Kudrna D."/>
            <person name="Kulathinal R.J."/>
            <person name="Kumar S."/>
            <person name="Kwok R."/>
            <person name="Lander E."/>
            <person name="Langley C.H."/>
            <person name="Lapoint R."/>
            <person name="Lazzaro B.P."/>
            <person name="Lee S.J."/>
            <person name="Levesque L."/>
            <person name="Li R."/>
            <person name="Lin C.F."/>
            <person name="Lin M.F."/>
            <person name="Lindblad-Toh K."/>
            <person name="Llopart A."/>
            <person name="Long M."/>
            <person name="Low L."/>
            <person name="Lozovsky E."/>
            <person name="Lu J."/>
            <person name="Luo M."/>
            <person name="Machado C.A."/>
            <person name="Makalowski W."/>
            <person name="Marzo M."/>
            <person name="Matsuda M."/>
            <person name="Matzkin L."/>
            <person name="McAllister B."/>
            <person name="McBride C.S."/>
            <person name="McKernan B."/>
            <person name="McKernan K."/>
            <person name="Mendez-Lago M."/>
            <person name="Minx P."/>
            <person name="Mollenhauer M.U."/>
            <person name="Montooth K."/>
            <person name="Mount S.M."/>
            <person name="Mu X."/>
            <person name="Myers E."/>
            <person name="Negre B."/>
            <person name="Newfeld S."/>
            <person name="Nielsen R."/>
            <person name="Noor M.A."/>
            <person name="O'Grady P."/>
            <person name="Pachter L."/>
            <person name="Papaceit M."/>
            <person name="Parisi M.J."/>
            <person name="Parisi M."/>
            <person name="Parts L."/>
            <person name="Pedersen J.S."/>
            <person name="Pesole G."/>
            <person name="Phillippy A.M."/>
            <person name="Ponting C.P."/>
            <person name="Pop M."/>
            <person name="Porcelli D."/>
            <person name="Powell J.R."/>
            <person name="Prohaska S."/>
            <person name="Pruitt K."/>
            <person name="Puig M."/>
            <person name="Quesneville H."/>
            <person name="Ram K.R."/>
            <person name="Rand D."/>
            <person name="Rasmussen M.D."/>
            <person name="Reed L.K."/>
            <person name="Reenan R."/>
            <person name="Reily A."/>
            <person name="Remington K.A."/>
            <person name="Rieger T.T."/>
            <person name="Ritchie M.G."/>
            <person name="Robin C."/>
            <person name="Rogers Y.H."/>
            <person name="Rohde C."/>
            <person name="Rozas J."/>
            <person name="Rubenfield M.J."/>
            <person name="Ruiz A."/>
            <person name="Russo S."/>
            <person name="Salzberg S.L."/>
            <person name="Sanchez-Gracia A."/>
            <person name="Saranga D.J."/>
            <person name="Sato H."/>
            <person name="Schaeffer S.W."/>
            <person name="Schatz M.C."/>
            <person name="Schlenke T."/>
            <person name="Schwartz R."/>
            <person name="Segarra C."/>
            <person name="Singh R.S."/>
            <person name="Sirot L."/>
            <person name="Sirota M."/>
            <person name="Sisneros N.B."/>
            <person name="Smith C.D."/>
            <person name="Smith T.F."/>
            <person name="Spieth J."/>
            <person name="Stage D.E."/>
            <person name="Stark A."/>
            <person name="Stephan W."/>
            <person name="Strausberg R.L."/>
            <person name="Strempel S."/>
            <person name="Sturgill D."/>
            <person name="Sutton G."/>
            <person name="Sutton G.G."/>
            <person name="Tao W."/>
            <person name="Teichmann S."/>
            <person name="Tobari Y.N."/>
            <person name="Tomimura Y."/>
            <person name="Tsolas J.M."/>
            <person name="Valente V.L."/>
            <person name="Venter E."/>
            <person name="Venter J.C."/>
            <person name="Vicario S."/>
            <person name="Vieira F.G."/>
            <person name="Vilella A.J."/>
            <person name="Villasante A."/>
            <person name="Walenz B."/>
            <person name="Wang J."/>
            <person name="Wasserman M."/>
            <person name="Watts T."/>
            <person name="Wilson D."/>
            <person name="Wilson R.K."/>
            <person name="Wing R.A."/>
            <person name="Wolfner M.F."/>
            <person name="Wong A."/>
            <person name="Wong G.K."/>
            <person name="Wu C.I."/>
            <person name="Wu G."/>
            <person name="Yamamoto D."/>
            <person name="Yang H.P."/>
            <person name="Yang S.P."/>
            <person name="Yorke J.A."/>
            <person name="Yoshida K."/>
            <person name="Zdobnov E."/>
            <person name="Zhang P."/>
            <person name="Zhang Y."/>
            <person name="Zimin A.V."/>
            <person name="Baldwin J."/>
            <person name="Abdouelleil A."/>
            <person name="Abdulkadir J."/>
            <person name="Abebe A."/>
            <person name="Abera B."/>
            <person name="Abreu J."/>
            <person name="Acer S.C."/>
            <person name="Aftuck L."/>
            <person name="Alexander A."/>
            <person name="An P."/>
            <person name="Anderson E."/>
            <person name="Anderson S."/>
            <person name="Arachi H."/>
            <person name="Azer M."/>
            <person name="Bachantsang P."/>
            <person name="Barry A."/>
            <person name="Bayul T."/>
            <person name="Berlin A."/>
            <person name="Bessette D."/>
            <person name="Bloom T."/>
            <person name="Blye J."/>
            <person name="Boguslavskiy L."/>
            <person name="Bonnet C."/>
            <person name="Boukhgalter B."/>
            <person name="Bourzgui I."/>
            <person name="Brown A."/>
            <person name="Cahill P."/>
            <person name="Channer S."/>
            <person name="Cheshatsang Y."/>
            <person name="Chuda L."/>
            <person name="Citroen M."/>
            <person name="Collymore A."/>
            <person name="Cooke P."/>
            <person name="Costello M."/>
            <person name="D'Aco K."/>
            <person name="Daza R."/>
            <person name="De Haan G."/>
            <person name="DeGray S."/>
            <person name="DeMaso C."/>
            <person name="Dhargay N."/>
            <person name="Dooley K."/>
            <person name="Dooley E."/>
            <person name="Doricent M."/>
            <person name="Dorje P."/>
            <person name="Dorjee K."/>
            <person name="Dupes A."/>
            <person name="Elong R."/>
            <person name="Falk J."/>
            <person name="Farina A."/>
            <person name="Faro S."/>
            <person name="Ferguson D."/>
            <person name="Fisher S."/>
            <person name="Foley C.D."/>
            <person name="Franke A."/>
            <person name="Friedrich D."/>
            <person name="Gadbois L."/>
            <person name="Gearin G."/>
            <person name="Gearin C.R."/>
            <person name="Giannoukos G."/>
            <person name="Goode T."/>
            <person name="Graham J."/>
            <person name="Grandbois E."/>
            <person name="Grewal S."/>
            <person name="Gyaltsen K."/>
            <person name="Hafez N."/>
            <person name="Hagos B."/>
            <person name="Hall J."/>
            <person name="Henson C."/>
            <person name="Hollinger A."/>
            <person name="Honan T."/>
            <person name="Huard M.D."/>
            <person name="Hughes L."/>
            <person name="Hurhula B."/>
            <person name="Husby M.E."/>
            <person name="Kamat A."/>
            <person name="Kanga B."/>
            <person name="Kashin S."/>
            <person name="Khazanovich D."/>
            <person name="Kisner P."/>
            <person name="Lance K."/>
            <person name="Lara M."/>
            <person name="Lee W."/>
            <person name="Lennon N."/>
            <person name="Letendre F."/>
            <person name="LeVine R."/>
            <person name="Lipovsky A."/>
            <person name="Liu X."/>
            <person name="Liu J."/>
            <person name="Liu S."/>
            <person name="Lokyitsang T."/>
            <person name="Lokyitsang Y."/>
            <person name="Lubonja R."/>
            <person name="Lui A."/>
            <person name="MacDonald P."/>
            <person name="Magnisalis V."/>
            <person name="Maru K."/>
            <person name="Matthews C."/>
            <person name="McCusker W."/>
            <person name="McDonough S."/>
            <person name="Mehta T."/>
            <person name="Meldrim J."/>
            <person name="Meneus L."/>
            <person name="Mihai O."/>
            <person name="Mihalev A."/>
            <person name="Mihova T."/>
            <person name="Mittelman R."/>
            <person name="Mlenga V."/>
            <person name="Montmayeur A."/>
            <person name="Mulrain L."/>
            <person name="Navidi A."/>
            <person name="Naylor J."/>
            <person name="Negash T."/>
            <person name="Nguyen T."/>
            <person name="Nguyen N."/>
            <person name="Nicol R."/>
            <person name="Norbu C."/>
            <person name="Norbu N."/>
            <person name="Novod N."/>
            <person name="O'Neill B."/>
            <person name="Osman S."/>
            <person name="Markiewicz E."/>
            <person name="Oyono O.L."/>
            <person name="Patti C."/>
            <person name="Phunkhang P."/>
            <person name="Pierre F."/>
            <person name="Priest M."/>
            <person name="Raghuraman S."/>
            <person name="Rege F."/>
            <person name="Reyes R."/>
            <person name="Rise C."/>
            <person name="Rogov P."/>
            <person name="Ross K."/>
            <person name="Ryan E."/>
            <person name="Settipalli S."/>
            <person name="Shea T."/>
            <person name="Sherpa N."/>
            <person name="Shi L."/>
            <person name="Shih D."/>
            <person name="Sparrow T."/>
            <person name="Spaulding J."/>
            <person name="Stalker J."/>
            <person name="Stange-Thomann N."/>
            <person name="Stavropoulos S."/>
            <person name="Stone C."/>
            <person name="Strader C."/>
            <person name="Tesfaye S."/>
            <person name="Thomson T."/>
            <person name="Thoulutsang Y."/>
            <person name="Thoulutsang D."/>
            <person name="Topham K."/>
            <person name="Topping I."/>
            <person name="Tsamla T."/>
            <person name="Vassiliev H."/>
            <person name="Vo A."/>
            <person name="Wangchuk T."/>
            <person name="Wangdi T."/>
            <person name="Weiand M."/>
            <person name="Wilkinson J."/>
            <person name="Wilson A."/>
            <person name="Yadav S."/>
            <person name="Young G."/>
            <person name="Yu Q."/>
            <person name="Zembek L."/>
            <person name="Zhong D."/>
            <person name="Zimmer A."/>
            <person name="Zwirko Z."/>
            <person name="Jaffe D.B."/>
            <person name="Alvarez P."/>
            <person name="Brockman W."/>
            <person name="Butler J."/>
            <person name="Chin C."/>
            <person name="Gnerre S."/>
            <person name="Grabherr M."/>
            <person name="Kleber M."/>
            <person name="Mauceli E."/>
            <person name="MacCallum I."/>
        </authorList>
    </citation>
    <scope>NUCLEOTIDE SEQUENCE [LARGE SCALE GENOMIC DNA]</scope>
    <source>
        <strain evidence="18">Tucson 14024-0371.13</strain>
    </source>
</reference>
<dbReference type="Pfam" id="PF00067">
    <property type="entry name" value="p450"/>
    <property type="match status" value="1"/>
</dbReference>
<dbReference type="SMR" id="B3LZM1"/>
<dbReference type="KEGG" id="dan:6500517"/>
<comment type="function">
    <text evidence="2">May be involved in the metabolism of insect hormones and in the breakdown of synthetic insecticides.</text>
</comment>
<evidence type="ECO:0000256" key="10">
    <source>
        <dbReference type="ARBA" id="ARBA00023002"/>
    </source>
</evidence>
<dbReference type="HOGENOM" id="CLU_001570_5_1_1"/>
<name>B3LZM1_DROAN</name>
<dbReference type="EC" id="1.14.-.-" evidence="17"/>
<sequence length="445" mass="50989">MVMIIPLTLTIAGLLVLIYFLWSRRRFYKLILELPGPLGLPFLGSVPAYFLNNLKMIQRTKYMDKYGSTILTWIGTHPVILSRDPKIARDVLTSSKFLIRNWRVTSAMASIFGLGLVTLQGTAWNTRRKYLNASFKHNVLLSFIPIFNSKTRTLVTHMNTLVGQDEVYFLPHLLRWSLSVAYQTTLGIDVRDETNFKNNALIDSWQSLVKLIIIGIFMNVSQNKIVSKIIGWERRKAHVFSKINVLIDKIIDSKLNSHPEHNTNSVINRMIKLYRNGSISLEEVKGECYNMVLAGIDTTAVTLHHTLILLAMFPQYQDLVYEELKKVYPDSGDFEVEYEDLQKLVYLDRVLNETLRLIPSAGITVRNSNEDFLLSNKVLVPKGVAIIVDIFNIHRNKDYWGANAHTFNPDNFLPDNVRDRHPYAFIPFSKGRRNCIGSIKAGDMP</sequence>
<accession>B3LZM1</accession>
<evidence type="ECO:0000256" key="13">
    <source>
        <dbReference type="ARBA" id="ARBA00023136"/>
    </source>
</evidence>
<evidence type="ECO:0000256" key="9">
    <source>
        <dbReference type="ARBA" id="ARBA00022848"/>
    </source>
</evidence>
<evidence type="ECO:0000256" key="3">
    <source>
        <dbReference type="ARBA" id="ARBA00004174"/>
    </source>
</evidence>
<keyword evidence="7 14" id="KW-0479">Metal-binding</keyword>
<evidence type="ECO:0000256" key="11">
    <source>
        <dbReference type="ARBA" id="ARBA00023004"/>
    </source>
</evidence>
<evidence type="ECO:0000256" key="8">
    <source>
        <dbReference type="ARBA" id="ARBA00022824"/>
    </source>
</evidence>
<evidence type="ECO:0000256" key="16">
    <source>
        <dbReference type="SAM" id="Phobius"/>
    </source>
</evidence>
<keyword evidence="12 15" id="KW-0503">Monooxygenase</keyword>
<evidence type="ECO:0000256" key="7">
    <source>
        <dbReference type="ARBA" id="ARBA00022723"/>
    </source>
</evidence>